<comment type="subcellular location">
    <subcellularLocation>
        <location evidence="1">Endomembrane system</location>
        <topology evidence="1">Multi-pass membrane protein</topology>
    </subcellularLocation>
    <subcellularLocation>
        <location evidence="6">Membrane</location>
        <topology evidence="6">Multi-pass membrane protein</topology>
    </subcellularLocation>
</comment>
<evidence type="ECO:0000313" key="10">
    <source>
        <dbReference type="Proteomes" id="UP000184041"/>
    </source>
</evidence>
<organism evidence="9 10">
    <name type="scientific">Fodinibius roseus</name>
    <dbReference type="NCBI Taxonomy" id="1194090"/>
    <lineage>
        <taxon>Bacteria</taxon>
        <taxon>Pseudomonadati</taxon>
        <taxon>Balneolota</taxon>
        <taxon>Balneolia</taxon>
        <taxon>Balneolales</taxon>
        <taxon>Balneolaceae</taxon>
        <taxon>Fodinibius</taxon>
    </lineage>
</organism>
<feature type="transmembrane region" description="Helical" evidence="7">
    <location>
        <begin position="242"/>
        <end position="263"/>
    </location>
</feature>
<dbReference type="PANTHER" id="PTHR43507">
    <property type="entry name" value="NADH-UBIQUINONE OXIDOREDUCTASE CHAIN 4"/>
    <property type="match status" value="1"/>
</dbReference>
<comment type="similarity">
    <text evidence="2">Belongs to the complex I subunit 4 family.</text>
</comment>
<dbReference type="RefSeq" id="WP_073067742.1">
    <property type="nucleotide sequence ID" value="NZ_FQUS01000026.1"/>
</dbReference>
<feature type="transmembrane region" description="Helical" evidence="7">
    <location>
        <begin position="379"/>
        <end position="401"/>
    </location>
</feature>
<feature type="transmembrane region" description="Helical" evidence="7">
    <location>
        <begin position="163"/>
        <end position="187"/>
    </location>
</feature>
<accession>A0A1M5J9G2</accession>
<dbReference type="GO" id="GO:0048039">
    <property type="term" value="F:ubiquinone binding"/>
    <property type="evidence" value="ECO:0007669"/>
    <property type="project" value="TreeGrafter"/>
</dbReference>
<feature type="transmembrane region" description="Helical" evidence="7">
    <location>
        <begin position="110"/>
        <end position="128"/>
    </location>
</feature>
<feature type="transmembrane region" description="Helical" evidence="7">
    <location>
        <begin position="33"/>
        <end position="55"/>
    </location>
</feature>
<dbReference type="Proteomes" id="UP000184041">
    <property type="component" value="Unassembled WGS sequence"/>
</dbReference>
<feature type="transmembrane region" description="Helical" evidence="7">
    <location>
        <begin position="459"/>
        <end position="476"/>
    </location>
</feature>
<feature type="domain" description="NADH:quinone oxidoreductase/Mrp antiporter transmembrane" evidence="8">
    <location>
        <begin position="130"/>
        <end position="421"/>
    </location>
</feature>
<feature type="transmembrane region" description="Helical" evidence="7">
    <location>
        <begin position="199"/>
        <end position="222"/>
    </location>
</feature>
<dbReference type="GO" id="GO:0016020">
    <property type="term" value="C:membrane"/>
    <property type="evidence" value="ECO:0007669"/>
    <property type="project" value="UniProtKB-SubCell"/>
</dbReference>
<dbReference type="PANTHER" id="PTHR43507:SF1">
    <property type="entry name" value="NADH-UBIQUINONE OXIDOREDUCTASE CHAIN 4"/>
    <property type="match status" value="1"/>
</dbReference>
<feature type="transmembrane region" description="Helical" evidence="7">
    <location>
        <begin position="75"/>
        <end position="98"/>
    </location>
</feature>
<sequence>MDFSSLPLLSITTFLPVFGALVIMVLRPKQTKTAYGIGIAFASLTLLAAIMIWIQGIGSGLSQIEELSWIPSLGIAYRLGVDGISFPLVLLTAFLFLTSLIFSAKIKDNANIFIELVLMLETACLGVFLSLDLFLFYVFFEITLVGMYFIIAKWGHEHRKKAALTFFIYTLVGSLFLLLAFLALYLFSDPNTFDIQQLVANPTITGLAATLTFWGLFIAFAIKTPLFPFHTWLPLAHTEAPAAGSAILAGVLLKLGTYGFIRFPLQMTPDAFREFAPYVIVVAVFTALYGAFVALAQTDIKRMVAYTSVNHMGYLIFGVAIAAVTTTTSGMIALDGAVLQMISHGVVTGVLFLLVGALQDRTGTREMNEMSGLLKAYPILSGLFMLAAFASLGLPGLAHFPAEFQIFLGGFDVYPIAVGIIIIGLPITTALYLRAIQKVFLGTLAEGFSGVKDLGSRELWAIVPLILATILIGIYPDSLLSMIHATTNFFGL</sequence>
<evidence type="ECO:0000256" key="6">
    <source>
        <dbReference type="RuleBase" id="RU000320"/>
    </source>
</evidence>
<keyword evidence="4 7" id="KW-1133">Transmembrane helix</keyword>
<gene>
    <name evidence="9" type="ORF">SAMN05443144_12624</name>
</gene>
<dbReference type="GO" id="GO:0008137">
    <property type="term" value="F:NADH dehydrogenase (ubiquinone) activity"/>
    <property type="evidence" value="ECO:0007669"/>
    <property type="project" value="InterPro"/>
</dbReference>
<dbReference type="Pfam" id="PF00361">
    <property type="entry name" value="Proton_antipo_M"/>
    <property type="match status" value="1"/>
</dbReference>
<keyword evidence="3 6" id="KW-0812">Transmembrane</keyword>
<reference evidence="9 10" key="1">
    <citation type="submission" date="2016-11" db="EMBL/GenBank/DDBJ databases">
        <authorList>
            <person name="Jaros S."/>
            <person name="Januszkiewicz K."/>
            <person name="Wedrychowicz H."/>
        </authorList>
    </citation>
    <scope>NUCLEOTIDE SEQUENCE [LARGE SCALE GENOMIC DNA]</scope>
    <source>
        <strain evidence="9 10">DSM 21986</strain>
    </source>
</reference>
<evidence type="ECO:0000256" key="2">
    <source>
        <dbReference type="ARBA" id="ARBA00009025"/>
    </source>
</evidence>
<evidence type="ECO:0000256" key="1">
    <source>
        <dbReference type="ARBA" id="ARBA00004127"/>
    </source>
</evidence>
<dbReference type="OrthoDB" id="9811718at2"/>
<proteinExistence type="inferred from homology"/>
<dbReference type="GO" id="GO:0015990">
    <property type="term" value="P:electron transport coupled proton transport"/>
    <property type="evidence" value="ECO:0007669"/>
    <property type="project" value="TreeGrafter"/>
</dbReference>
<feature type="transmembrane region" description="Helical" evidence="7">
    <location>
        <begin position="6"/>
        <end position="26"/>
    </location>
</feature>
<feature type="transmembrane region" description="Helical" evidence="7">
    <location>
        <begin position="337"/>
        <end position="358"/>
    </location>
</feature>
<evidence type="ECO:0000259" key="8">
    <source>
        <dbReference type="Pfam" id="PF00361"/>
    </source>
</evidence>
<dbReference type="NCBIfam" id="TIGR01972">
    <property type="entry name" value="NDH_I_M"/>
    <property type="match status" value="1"/>
</dbReference>
<evidence type="ECO:0000256" key="7">
    <source>
        <dbReference type="SAM" id="Phobius"/>
    </source>
</evidence>
<keyword evidence="5 7" id="KW-0472">Membrane</keyword>
<protein>
    <submittedName>
        <fullName evidence="9">NADH dehydrogenase subunit M</fullName>
    </submittedName>
</protein>
<keyword evidence="10" id="KW-1185">Reference proteome</keyword>
<dbReference type="STRING" id="1194090.SAMN05443144_12624"/>
<feature type="transmembrane region" description="Helical" evidence="7">
    <location>
        <begin position="303"/>
        <end position="325"/>
    </location>
</feature>
<feature type="transmembrane region" description="Helical" evidence="7">
    <location>
        <begin position="134"/>
        <end position="151"/>
    </location>
</feature>
<dbReference type="GO" id="GO:0042773">
    <property type="term" value="P:ATP synthesis coupled electron transport"/>
    <property type="evidence" value="ECO:0007669"/>
    <property type="project" value="InterPro"/>
</dbReference>
<feature type="transmembrane region" description="Helical" evidence="7">
    <location>
        <begin position="275"/>
        <end position="296"/>
    </location>
</feature>
<dbReference type="InterPro" id="IPR001750">
    <property type="entry name" value="ND/Mrp_TM"/>
</dbReference>
<dbReference type="InterPro" id="IPR003918">
    <property type="entry name" value="NADH_UbQ_OxRdtase"/>
</dbReference>
<dbReference type="PRINTS" id="PR01437">
    <property type="entry name" value="NUOXDRDTASE4"/>
</dbReference>
<dbReference type="AlphaFoldDB" id="A0A1M5J9G2"/>
<name>A0A1M5J9G2_9BACT</name>
<evidence type="ECO:0000256" key="3">
    <source>
        <dbReference type="ARBA" id="ARBA00022692"/>
    </source>
</evidence>
<dbReference type="EMBL" id="FQUS01000026">
    <property type="protein sequence ID" value="SHG37207.1"/>
    <property type="molecule type" value="Genomic_DNA"/>
</dbReference>
<feature type="transmembrane region" description="Helical" evidence="7">
    <location>
        <begin position="413"/>
        <end position="433"/>
    </location>
</feature>
<dbReference type="GO" id="GO:0012505">
    <property type="term" value="C:endomembrane system"/>
    <property type="evidence" value="ECO:0007669"/>
    <property type="project" value="UniProtKB-SubCell"/>
</dbReference>
<dbReference type="GO" id="GO:0003954">
    <property type="term" value="F:NADH dehydrogenase activity"/>
    <property type="evidence" value="ECO:0007669"/>
    <property type="project" value="TreeGrafter"/>
</dbReference>
<dbReference type="InterPro" id="IPR010227">
    <property type="entry name" value="NADH_Q_OxRdtase_chainM/4"/>
</dbReference>
<evidence type="ECO:0000256" key="4">
    <source>
        <dbReference type="ARBA" id="ARBA00022989"/>
    </source>
</evidence>
<evidence type="ECO:0000313" key="9">
    <source>
        <dbReference type="EMBL" id="SHG37207.1"/>
    </source>
</evidence>
<evidence type="ECO:0000256" key="5">
    <source>
        <dbReference type="ARBA" id="ARBA00023136"/>
    </source>
</evidence>